<dbReference type="GO" id="GO:0009245">
    <property type="term" value="P:lipid A biosynthetic process"/>
    <property type="evidence" value="ECO:0007669"/>
    <property type="project" value="UniProtKB-UniRule"/>
</dbReference>
<sequence length="313" mass="34050">MRAVASAVYEAGWEARRAAYARGWLRPERVAARVVSIGNLSVGGTGKTTLTLHLAARARSLGIEHAIVARDYRPGPAGLGDETLLYRAACGESRVFSGRSKRLLAHRAAASGNRLVLVDDGFSHWRLKRDLDVVLLDARESLGREHLLPAGRLREPWRALQRAGVVVLTRAPRDLDVARVVEAARAWAPAAHFAVARHAALGIRLGGQSLPSGRRVRVLTATGNPNAVAETARELGFEVTALSTRPDHHWFTPRDAAAEQDAAEREGAVLCLTAKDAVRWPLDREAIGVVEVTWQWVSGGEQAERRVFEAESS</sequence>
<reference evidence="14 15" key="1">
    <citation type="submission" date="2020-04" db="EMBL/GenBank/DDBJ databases">
        <title>Metagenomic profiling of ammonia- and methane-oxidizing microorganisms in a Dutch drinking water treatment plant.</title>
        <authorList>
            <person name="Poghosyan L."/>
            <person name="Leucker S."/>
        </authorList>
    </citation>
    <scope>NUCLEOTIDE SEQUENCE [LARGE SCALE GENOMIC DNA]</scope>
    <source>
        <strain evidence="14">S-RSF-IL-03</strain>
    </source>
</reference>
<evidence type="ECO:0000256" key="9">
    <source>
        <dbReference type="ARBA" id="ARBA00022777"/>
    </source>
</evidence>
<dbReference type="UniPathway" id="UPA00359">
    <property type="reaction ID" value="UER00482"/>
</dbReference>
<dbReference type="Proteomes" id="UP000580839">
    <property type="component" value="Unassembled WGS sequence"/>
</dbReference>
<evidence type="ECO:0000256" key="6">
    <source>
        <dbReference type="ARBA" id="ARBA00022556"/>
    </source>
</evidence>
<accession>A0A849SHL6</accession>
<protein>
    <recommendedName>
        <fullName evidence="4 13">Tetraacyldisaccharide 4'-kinase</fullName>
        <ecNumber evidence="3 13">2.7.1.130</ecNumber>
    </recommendedName>
    <alternativeName>
        <fullName evidence="12 13">Lipid A 4'-kinase</fullName>
    </alternativeName>
</protein>
<evidence type="ECO:0000256" key="1">
    <source>
        <dbReference type="ARBA" id="ARBA00002274"/>
    </source>
</evidence>
<dbReference type="EMBL" id="JABFRW010000082">
    <property type="protein sequence ID" value="NOT33951.1"/>
    <property type="molecule type" value="Genomic_DNA"/>
</dbReference>
<comment type="similarity">
    <text evidence="13">Belongs to the LpxK family.</text>
</comment>
<keyword evidence="9 13" id="KW-0418">Kinase</keyword>
<organism evidence="14 15">
    <name type="scientific">Eiseniibacteriota bacterium</name>
    <dbReference type="NCBI Taxonomy" id="2212470"/>
    <lineage>
        <taxon>Bacteria</taxon>
        <taxon>Candidatus Eiseniibacteriota</taxon>
    </lineage>
</organism>
<evidence type="ECO:0000256" key="4">
    <source>
        <dbReference type="ARBA" id="ARBA00016436"/>
    </source>
</evidence>
<comment type="pathway">
    <text evidence="2 13">Glycolipid biosynthesis; lipid IV(A) biosynthesis; lipid IV(A) from (3R)-3-hydroxytetradecanoyl-[acyl-carrier-protein] and UDP-N-acetyl-alpha-D-glucosamine: step 6/6.</text>
</comment>
<dbReference type="AlphaFoldDB" id="A0A849SHL6"/>
<dbReference type="Pfam" id="PF02606">
    <property type="entry name" value="LpxK"/>
    <property type="match status" value="1"/>
</dbReference>
<evidence type="ECO:0000313" key="14">
    <source>
        <dbReference type="EMBL" id="NOT33951.1"/>
    </source>
</evidence>
<feature type="binding site" evidence="13">
    <location>
        <begin position="41"/>
        <end position="48"/>
    </location>
    <ligand>
        <name>ATP</name>
        <dbReference type="ChEBI" id="CHEBI:30616"/>
    </ligand>
</feature>
<comment type="function">
    <text evidence="1 13">Transfers the gamma-phosphate of ATP to the 4'-position of a tetraacyldisaccharide 1-phosphate intermediate (termed DS-1-P) to form tetraacyldisaccharide 1,4'-bis-phosphate (lipid IVA).</text>
</comment>
<keyword evidence="11 13" id="KW-0443">Lipid metabolism</keyword>
<comment type="caution">
    <text evidence="14">The sequence shown here is derived from an EMBL/GenBank/DDBJ whole genome shotgun (WGS) entry which is preliminary data.</text>
</comment>
<dbReference type="GO" id="GO:0009244">
    <property type="term" value="P:lipopolysaccharide core region biosynthetic process"/>
    <property type="evidence" value="ECO:0007669"/>
    <property type="project" value="TreeGrafter"/>
</dbReference>
<keyword evidence="7 13" id="KW-0808">Transferase</keyword>
<name>A0A849SHL6_UNCEI</name>
<keyword evidence="10 13" id="KW-0067">ATP-binding</keyword>
<dbReference type="NCBIfam" id="TIGR00682">
    <property type="entry name" value="lpxK"/>
    <property type="match status" value="1"/>
</dbReference>
<proteinExistence type="inferred from homology"/>
<dbReference type="GO" id="GO:0005524">
    <property type="term" value="F:ATP binding"/>
    <property type="evidence" value="ECO:0007669"/>
    <property type="project" value="UniProtKB-UniRule"/>
</dbReference>
<evidence type="ECO:0000256" key="13">
    <source>
        <dbReference type="HAMAP-Rule" id="MF_00409"/>
    </source>
</evidence>
<keyword evidence="5 13" id="KW-0444">Lipid biosynthesis</keyword>
<dbReference type="SUPFAM" id="SSF52540">
    <property type="entry name" value="P-loop containing nucleoside triphosphate hydrolases"/>
    <property type="match status" value="1"/>
</dbReference>
<evidence type="ECO:0000313" key="15">
    <source>
        <dbReference type="Proteomes" id="UP000580839"/>
    </source>
</evidence>
<gene>
    <name evidence="13 14" type="primary">lpxK</name>
    <name evidence="14" type="ORF">HOP12_07250</name>
</gene>
<dbReference type="InterPro" id="IPR003758">
    <property type="entry name" value="LpxK"/>
</dbReference>
<dbReference type="InterPro" id="IPR027417">
    <property type="entry name" value="P-loop_NTPase"/>
</dbReference>
<dbReference type="GO" id="GO:0009029">
    <property type="term" value="F:lipid-A 4'-kinase activity"/>
    <property type="evidence" value="ECO:0007669"/>
    <property type="project" value="UniProtKB-UniRule"/>
</dbReference>
<evidence type="ECO:0000256" key="5">
    <source>
        <dbReference type="ARBA" id="ARBA00022516"/>
    </source>
</evidence>
<evidence type="ECO:0000256" key="2">
    <source>
        <dbReference type="ARBA" id="ARBA00004870"/>
    </source>
</evidence>
<evidence type="ECO:0000256" key="7">
    <source>
        <dbReference type="ARBA" id="ARBA00022679"/>
    </source>
</evidence>
<dbReference type="Gene3D" id="3.40.50.300">
    <property type="entry name" value="P-loop containing nucleotide triphosphate hydrolases"/>
    <property type="match status" value="1"/>
</dbReference>
<comment type="catalytic activity">
    <reaction evidence="13">
        <text>a lipid A disaccharide + ATP = a lipid IVA + ADP + H(+)</text>
        <dbReference type="Rhea" id="RHEA:67840"/>
        <dbReference type="ChEBI" id="CHEBI:15378"/>
        <dbReference type="ChEBI" id="CHEBI:30616"/>
        <dbReference type="ChEBI" id="CHEBI:176343"/>
        <dbReference type="ChEBI" id="CHEBI:176425"/>
        <dbReference type="ChEBI" id="CHEBI:456216"/>
        <dbReference type="EC" id="2.7.1.130"/>
    </reaction>
</comment>
<evidence type="ECO:0000256" key="8">
    <source>
        <dbReference type="ARBA" id="ARBA00022741"/>
    </source>
</evidence>
<dbReference type="PANTHER" id="PTHR42724">
    <property type="entry name" value="TETRAACYLDISACCHARIDE 4'-KINASE"/>
    <property type="match status" value="1"/>
</dbReference>
<evidence type="ECO:0000256" key="3">
    <source>
        <dbReference type="ARBA" id="ARBA00012071"/>
    </source>
</evidence>
<evidence type="ECO:0000256" key="11">
    <source>
        <dbReference type="ARBA" id="ARBA00023098"/>
    </source>
</evidence>
<evidence type="ECO:0000256" key="12">
    <source>
        <dbReference type="ARBA" id="ARBA00029757"/>
    </source>
</evidence>
<keyword evidence="6 13" id="KW-0441">Lipid A biosynthesis</keyword>
<dbReference type="EC" id="2.7.1.130" evidence="3 13"/>
<dbReference type="PANTHER" id="PTHR42724:SF1">
    <property type="entry name" value="TETRAACYLDISACCHARIDE 4'-KINASE, MITOCHONDRIAL-RELATED"/>
    <property type="match status" value="1"/>
</dbReference>
<dbReference type="HAMAP" id="MF_00409">
    <property type="entry name" value="LpxK"/>
    <property type="match status" value="1"/>
</dbReference>
<evidence type="ECO:0000256" key="10">
    <source>
        <dbReference type="ARBA" id="ARBA00022840"/>
    </source>
</evidence>
<keyword evidence="8 13" id="KW-0547">Nucleotide-binding</keyword>
<dbReference type="GO" id="GO:0005886">
    <property type="term" value="C:plasma membrane"/>
    <property type="evidence" value="ECO:0007669"/>
    <property type="project" value="TreeGrafter"/>
</dbReference>